<name>A0A3Q7EYS9_SOLLC</name>
<evidence type="ECO:0000313" key="1">
    <source>
        <dbReference type="EnsemblPlants" id="Solyc02g032105.1.1"/>
    </source>
</evidence>
<dbReference type="Gramene" id="Solyc02g032105.1.1">
    <property type="protein sequence ID" value="Solyc02g032105.1.1"/>
    <property type="gene ID" value="Solyc02g032105.1"/>
</dbReference>
<protein>
    <recommendedName>
        <fullName evidence="3">Aminotransferase-like plant mobile domain-containing protein</fullName>
    </recommendedName>
</protein>
<dbReference type="PANTHER" id="PTHR36607:SF24">
    <property type="entry name" value="AMINOTRANSFERASE-LIKE PLANT MOBILE DOMAIN-CONTAINING PROTEIN"/>
    <property type="match status" value="1"/>
</dbReference>
<accession>A0A3Q7EYS9</accession>
<keyword evidence="2" id="KW-1185">Reference proteome</keyword>
<dbReference type="Proteomes" id="UP000004994">
    <property type="component" value="Chromosome 2"/>
</dbReference>
<dbReference type="AlphaFoldDB" id="A0A3Q7EYS9"/>
<evidence type="ECO:0000313" key="2">
    <source>
        <dbReference type="Proteomes" id="UP000004994"/>
    </source>
</evidence>
<reference evidence="1" key="1">
    <citation type="journal article" date="2012" name="Nature">
        <title>The tomato genome sequence provides insights into fleshy fruit evolution.</title>
        <authorList>
            <consortium name="Tomato Genome Consortium"/>
        </authorList>
    </citation>
    <scope>NUCLEOTIDE SEQUENCE [LARGE SCALE GENOMIC DNA]</scope>
    <source>
        <strain evidence="1">cv. Heinz 1706</strain>
    </source>
</reference>
<reference evidence="1" key="2">
    <citation type="submission" date="2019-01" db="UniProtKB">
        <authorList>
            <consortium name="EnsemblPlants"/>
        </authorList>
    </citation>
    <scope>IDENTIFICATION</scope>
    <source>
        <strain evidence="1">cv. Heinz 1706</strain>
    </source>
</reference>
<evidence type="ECO:0008006" key="3">
    <source>
        <dbReference type="Google" id="ProtNLM"/>
    </source>
</evidence>
<proteinExistence type="predicted"/>
<dbReference type="EnsemblPlants" id="Solyc02g032105.1.1">
    <property type="protein sequence ID" value="Solyc02g032105.1.1"/>
    <property type="gene ID" value="Solyc02g032105.1"/>
</dbReference>
<dbReference type="PANTHER" id="PTHR36607">
    <property type="entry name" value="1,2-DIHYDROXY-3-KETO-5-METHYLTHIOPENTENE DIOXYGENASE 4"/>
    <property type="match status" value="1"/>
</dbReference>
<organism evidence="1">
    <name type="scientific">Solanum lycopersicum</name>
    <name type="common">Tomato</name>
    <name type="synonym">Lycopersicon esculentum</name>
    <dbReference type="NCBI Taxonomy" id="4081"/>
    <lineage>
        <taxon>Eukaryota</taxon>
        <taxon>Viridiplantae</taxon>
        <taxon>Streptophyta</taxon>
        <taxon>Embryophyta</taxon>
        <taxon>Tracheophyta</taxon>
        <taxon>Spermatophyta</taxon>
        <taxon>Magnoliopsida</taxon>
        <taxon>eudicotyledons</taxon>
        <taxon>Gunneridae</taxon>
        <taxon>Pentapetalae</taxon>
        <taxon>asterids</taxon>
        <taxon>lamiids</taxon>
        <taxon>Solanales</taxon>
        <taxon>Solanaceae</taxon>
        <taxon>Solanoideae</taxon>
        <taxon>Solaneae</taxon>
        <taxon>Solanum</taxon>
        <taxon>Solanum subgen. Lycopersicon</taxon>
    </lineage>
</organism>
<dbReference type="InParanoid" id="A0A3Q7EYS9"/>
<sequence length="336" mass="38242">MIDTFPFLRKTLDTNHLSEWSSTEKKDVNFSGNITIEKFLVLKSSTHQNVVVVIPHRLDEHLSSWRDPSSRFGVIVIRLASGSEERMCLTAARRLWMTSRIMMLYLLQCSHTTTINMFSRPSVRIGVHPPIRSLPSSESLRSSFVTLRMDNELIVDHYSPHQYSRQFGYYQDIPGALIEQHYDGSLLALVQLWVSCVYLGRSSKIIIPMHSSNKGSLMTHSSSNESNVSQELNWKHLKKKPKDLNTQQCEFAELDSISIDPVIFEDGTACSTMPLTKLAHQLGLRYIPSDVDVFEDFITRLNSLDVAKSFHLSLVEAKSQHTNEIQLTKPMVFGKG</sequence>